<dbReference type="AlphaFoldDB" id="T1KKU6"/>
<dbReference type="Proteomes" id="UP000015104">
    <property type="component" value="Unassembled WGS sequence"/>
</dbReference>
<feature type="chain" id="PRO_5004591634" evidence="1">
    <location>
        <begin position="18"/>
        <end position="47"/>
    </location>
</feature>
<protein>
    <submittedName>
        <fullName evidence="2">Uncharacterized protein</fullName>
    </submittedName>
</protein>
<evidence type="ECO:0000313" key="2">
    <source>
        <dbReference type="EnsemblMetazoa" id="tetur14g00080.1"/>
    </source>
</evidence>
<keyword evidence="3" id="KW-1185">Reference proteome</keyword>
<reference evidence="2" key="2">
    <citation type="submission" date="2015-06" db="UniProtKB">
        <authorList>
            <consortium name="EnsemblMetazoa"/>
        </authorList>
    </citation>
    <scope>IDENTIFICATION</scope>
</reference>
<dbReference type="EnsemblMetazoa" id="tetur14g00080.1">
    <property type="protein sequence ID" value="tetur14g00080.1"/>
    <property type="gene ID" value="tetur14g00080"/>
</dbReference>
<dbReference type="EMBL" id="CAEY01000199">
    <property type="status" value="NOT_ANNOTATED_CDS"/>
    <property type="molecule type" value="Genomic_DNA"/>
</dbReference>
<name>T1KKU6_TETUR</name>
<keyword evidence="1" id="KW-0732">Signal</keyword>
<dbReference type="HOGENOM" id="CLU_3176011_0_0_1"/>
<accession>T1KKU6</accession>
<proteinExistence type="predicted"/>
<evidence type="ECO:0000313" key="3">
    <source>
        <dbReference type="Proteomes" id="UP000015104"/>
    </source>
</evidence>
<sequence>MYFILILLGILICPSFSCKNDKECGPDGHCIGAAPWKDGKCDEGLFR</sequence>
<reference evidence="3" key="1">
    <citation type="submission" date="2011-08" db="EMBL/GenBank/DDBJ databases">
        <authorList>
            <person name="Rombauts S."/>
        </authorList>
    </citation>
    <scope>NUCLEOTIDE SEQUENCE</scope>
    <source>
        <strain evidence="3">London</strain>
    </source>
</reference>
<evidence type="ECO:0000256" key="1">
    <source>
        <dbReference type="SAM" id="SignalP"/>
    </source>
</evidence>
<organism evidence="2 3">
    <name type="scientific">Tetranychus urticae</name>
    <name type="common">Two-spotted spider mite</name>
    <dbReference type="NCBI Taxonomy" id="32264"/>
    <lineage>
        <taxon>Eukaryota</taxon>
        <taxon>Metazoa</taxon>
        <taxon>Ecdysozoa</taxon>
        <taxon>Arthropoda</taxon>
        <taxon>Chelicerata</taxon>
        <taxon>Arachnida</taxon>
        <taxon>Acari</taxon>
        <taxon>Acariformes</taxon>
        <taxon>Trombidiformes</taxon>
        <taxon>Prostigmata</taxon>
        <taxon>Eleutherengona</taxon>
        <taxon>Raphignathae</taxon>
        <taxon>Tetranychoidea</taxon>
        <taxon>Tetranychidae</taxon>
        <taxon>Tetranychus</taxon>
    </lineage>
</organism>
<feature type="signal peptide" evidence="1">
    <location>
        <begin position="1"/>
        <end position="17"/>
    </location>
</feature>